<evidence type="ECO:0000256" key="5">
    <source>
        <dbReference type="ARBA" id="ARBA00023136"/>
    </source>
</evidence>
<evidence type="ECO:0000256" key="1">
    <source>
        <dbReference type="ARBA" id="ARBA00004651"/>
    </source>
</evidence>
<organism evidence="10 11">
    <name type="scientific">Pseudomonas weihenstephanensis</name>
    <dbReference type="NCBI Taxonomy" id="1608994"/>
    <lineage>
        <taxon>Bacteria</taxon>
        <taxon>Pseudomonadati</taxon>
        <taxon>Pseudomonadota</taxon>
        <taxon>Gammaproteobacteria</taxon>
        <taxon>Pseudomonadales</taxon>
        <taxon>Pseudomonadaceae</taxon>
        <taxon>Pseudomonas</taxon>
    </lineage>
</organism>
<protein>
    <submittedName>
        <fullName evidence="10">Chain-length determining protein</fullName>
    </submittedName>
</protein>
<dbReference type="Pfam" id="PF13807">
    <property type="entry name" value="GNVR"/>
    <property type="match status" value="1"/>
</dbReference>
<keyword evidence="3 7" id="KW-0812">Transmembrane</keyword>
<evidence type="ECO:0000259" key="9">
    <source>
        <dbReference type="Pfam" id="PF13807"/>
    </source>
</evidence>
<name>A0A0J6IMS5_9PSED</name>
<keyword evidence="5 7" id="KW-0472">Membrane</keyword>
<evidence type="ECO:0000256" key="3">
    <source>
        <dbReference type="ARBA" id="ARBA00022692"/>
    </source>
</evidence>
<evidence type="ECO:0000313" key="11">
    <source>
        <dbReference type="Proteomes" id="UP000036325"/>
    </source>
</evidence>
<dbReference type="PANTHER" id="PTHR32309">
    <property type="entry name" value="TYROSINE-PROTEIN KINASE"/>
    <property type="match status" value="1"/>
</dbReference>
<proteinExistence type="predicted"/>
<dbReference type="PATRIC" id="fig|1608994.3.peg.3320"/>
<evidence type="ECO:0000256" key="4">
    <source>
        <dbReference type="ARBA" id="ARBA00022989"/>
    </source>
</evidence>
<dbReference type="SUPFAM" id="SSF160355">
    <property type="entry name" value="Bacterial polysaccharide co-polymerase-like"/>
    <property type="match status" value="2"/>
</dbReference>
<sequence>MQHPLAETSPDEIDLFALIQSLWQQKKLIAGTTAAVGALALGYALLAPSVYQASTVLRPAAINELDALNRSEVYKLPPTDALLKVGSALDSYETRLNYFESHQELFKPLEKKGISLEQSFEIFNRDAINLTQPDPKKPDSLSPFIKLELTYPDNVDGVKILNGFVEYAINNQRAQIGADLKVIINNRLRELEEKIDAARSGYKSDKEGKIATLVESDTLQRAKLNDELQALRLQLKIERESRIAQLSEAISIARSLGITRPTTPSAMSDAAQGSSRVMRTEITSQNIPLYFMGTQALEAERTALLKRTSDDFSDKGISNIGKKLHMLEVNRQVEMLGKRANEDLFLKNIEPLRAEVVRLGNLNTDMGKLGLVSIDRKAQTPISPIKPKKALIIALGLVLGCLLGIAIASTRYLISRRRPLL</sequence>
<dbReference type="AlphaFoldDB" id="A0A0J6IMS5"/>
<gene>
    <name evidence="10" type="ORF">TU86_13340</name>
</gene>
<comment type="caution">
    <text evidence="10">The sequence shown here is derived from an EMBL/GenBank/DDBJ whole genome shotgun (WGS) entry which is preliminary data.</text>
</comment>
<feature type="domain" description="Polysaccharide chain length determinant N-terminal" evidence="8">
    <location>
        <begin position="11"/>
        <end position="84"/>
    </location>
</feature>
<feature type="coiled-coil region" evidence="6">
    <location>
        <begin position="181"/>
        <end position="241"/>
    </location>
</feature>
<dbReference type="GO" id="GO:0004713">
    <property type="term" value="F:protein tyrosine kinase activity"/>
    <property type="evidence" value="ECO:0007669"/>
    <property type="project" value="TreeGrafter"/>
</dbReference>
<evidence type="ECO:0000256" key="6">
    <source>
        <dbReference type="SAM" id="Coils"/>
    </source>
</evidence>
<dbReference type="InterPro" id="IPR032807">
    <property type="entry name" value="GNVR"/>
</dbReference>
<evidence type="ECO:0000256" key="2">
    <source>
        <dbReference type="ARBA" id="ARBA00022475"/>
    </source>
</evidence>
<dbReference type="Proteomes" id="UP000036325">
    <property type="component" value="Unassembled WGS sequence"/>
</dbReference>
<evidence type="ECO:0000259" key="8">
    <source>
        <dbReference type="Pfam" id="PF02706"/>
    </source>
</evidence>
<accession>A0A0J6IMS5</accession>
<evidence type="ECO:0000256" key="7">
    <source>
        <dbReference type="SAM" id="Phobius"/>
    </source>
</evidence>
<dbReference type="Pfam" id="PF02706">
    <property type="entry name" value="Wzz"/>
    <property type="match status" value="1"/>
</dbReference>
<keyword evidence="4 7" id="KW-1133">Transmembrane helix</keyword>
<keyword evidence="6" id="KW-0175">Coiled coil</keyword>
<feature type="transmembrane region" description="Helical" evidence="7">
    <location>
        <begin position="390"/>
        <end position="414"/>
    </location>
</feature>
<dbReference type="EMBL" id="JYLF01000005">
    <property type="protein sequence ID" value="KMN13372.1"/>
    <property type="molecule type" value="Genomic_DNA"/>
</dbReference>
<reference evidence="10 11" key="1">
    <citation type="submission" date="2015-02" db="EMBL/GenBank/DDBJ databases">
        <title>Pseudomonas helleri sp. nov. and Pseudomonas weihenstephanensis sp. nov., isolated from raw cows milk.</title>
        <authorList>
            <person name="von Neubeck M."/>
            <person name="Huptas C."/>
            <person name="Wenning M."/>
            <person name="Scherer S."/>
        </authorList>
    </citation>
    <scope>NUCLEOTIDE SEQUENCE [LARGE SCALE GENOMIC DNA]</scope>
    <source>
        <strain evidence="10 11">DSM 29166</strain>
    </source>
</reference>
<dbReference type="InterPro" id="IPR050445">
    <property type="entry name" value="Bact_polysacc_biosynth/exp"/>
</dbReference>
<keyword evidence="2" id="KW-1003">Cell membrane</keyword>
<comment type="subcellular location">
    <subcellularLocation>
        <location evidence="1">Cell membrane</location>
        <topology evidence="1">Multi-pass membrane protein</topology>
    </subcellularLocation>
</comment>
<dbReference type="Gene3D" id="3.30.1890.10">
    <property type="entry name" value="FepE-like"/>
    <property type="match status" value="2"/>
</dbReference>
<dbReference type="STRING" id="1608994.TU86_13340"/>
<dbReference type="PANTHER" id="PTHR32309:SF13">
    <property type="entry name" value="FERRIC ENTEROBACTIN TRANSPORT PROTEIN FEPE"/>
    <property type="match status" value="1"/>
</dbReference>
<dbReference type="InterPro" id="IPR003856">
    <property type="entry name" value="LPS_length_determ_N"/>
</dbReference>
<evidence type="ECO:0000313" key="10">
    <source>
        <dbReference type="EMBL" id="KMN13372.1"/>
    </source>
</evidence>
<dbReference type="GO" id="GO:0005886">
    <property type="term" value="C:plasma membrane"/>
    <property type="evidence" value="ECO:0007669"/>
    <property type="project" value="UniProtKB-SubCell"/>
</dbReference>
<feature type="domain" description="Tyrosine-protein kinase G-rich" evidence="9">
    <location>
        <begin position="366"/>
        <end position="411"/>
    </location>
</feature>